<keyword evidence="4" id="KW-0812">Transmembrane</keyword>
<feature type="domain" description="PAS" evidence="6">
    <location>
        <begin position="721"/>
        <end position="766"/>
    </location>
</feature>
<dbReference type="InterPro" id="IPR000700">
    <property type="entry name" value="PAS-assoc_C"/>
</dbReference>
<evidence type="ECO:0000313" key="9">
    <source>
        <dbReference type="Proteomes" id="UP000580043"/>
    </source>
</evidence>
<dbReference type="Gene3D" id="3.30.565.10">
    <property type="entry name" value="Histidine kinase-like ATPase, C-terminal domain"/>
    <property type="match status" value="1"/>
</dbReference>
<dbReference type="Pfam" id="PF13426">
    <property type="entry name" value="PAS_9"/>
    <property type="match status" value="2"/>
</dbReference>
<feature type="transmembrane region" description="Helical" evidence="4">
    <location>
        <begin position="35"/>
        <end position="52"/>
    </location>
</feature>
<keyword evidence="2" id="KW-0418">Kinase</keyword>
<evidence type="ECO:0000259" key="6">
    <source>
        <dbReference type="PROSITE" id="PS50112"/>
    </source>
</evidence>
<dbReference type="InterPro" id="IPR011712">
    <property type="entry name" value="Sig_transdc_His_kin_sub3_dim/P"/>
</dbReference>
<dbReference type="Proteomes" id="UP000580043">
    <property type="component" value="Unassembled WGS sequence"/>
</dbReference>
<dbReference type="NCBIfam" id="TIGR00229">
    <property type="entry name" value="sensory_box"/>
    <property type="match status" value="4"/>
</dbReference>
<dbReference type="PANTHER" id="PTHR24421:SF59">
    <property type="entry name" value="OXYGEN SENSOR HISTIDINE KINASE NREB"/>
    <property type="match status" value="1"/>
</dbReference>
<evidence type="ECO:0000256" key="3">
    <source>
        <dbReference type="ARBA" id="ARBA00023012"/>
    </source>
</evidence>
<feature type="domain" description="Histidine kinase" evidence="5">
    <location>
        <begin position="1134"/>
        <end position="1320"/>
    </location>
</feature>
<evidence type="ECO:0000256" key="2">
    <source>
        <dbReference type="ARBA" id="ARBA00022777"/>
    </source>
</evidence>
<dbReference type="InterPro" id="IPR050482">
    <property type="entry name" value="Sensor_HK_TwoCompSys"/>
</dbReference>
<dbReference type="InterPro" id="IPR001610">
    <property type="entry name" value="PAC"/>
</dbReference>
<dbReference type="CDD" id="cd00130">
    <property type="entry name" value="PAS"/>
    <property type="match status" value="4"/>
</dbReference>
<feature type="transmembrane region" description="Helical" evidence="4">
    <location>
        <begin position="119"/>
        <end position="138"/>
    </location>
</feature>
<comment type="caution">
    <text evidence="8">The sequence shown here is derived from an EMBL/GenBank/DDBJ whole genome shotgun (WGS) entry which is preliminary data.</text>
</comment>
<feature type="transmembrane region" description="Helical" evidence="4">
    <location>
        <begin position="158"/>
        <end position="180"/>
    </location>
</feature>
<dbReference type="GO" id="GO:0016020">
    <property type="term" value="C:membrane"/>
    <property type="evidence" value="ECO:0007669"/>
    <property type="project" value="InterPro"/>
</dbReference>
<dbReference type="InterPro" id="IPR036890">
    <property type="entry name" value="HATPase_C_sf"/>
</dbReference>
<keyword evidence="3" id="KW-0902">Two-component regulatory system</keyword>
<dbReference type="InterPro" id="IPR035965">
    <property type="entry name" value="PAS-like_dom_sf"/>
</dbReference>
<feature type="domain" description="PAC" evidence="7">
    <location>
        <begin position="928"/>
        <end position="980"/>
    </location>
</feature>
<feature type="domain" description="PAS" evidence="6">
    <location>
        <begin position="852"/>
        <end position="896"/>
    </location>
</feature>
<dbReference type="SUPFAM" id="SSF55874">
    <property type="entry name" value="ATPase domain of HSP90 chaperone/DNA topoisomerase II/histidine kinase"/>
    <property type="match status" value="1"/>
</dbReference>
<feature type="domain" description="PAS" evidence="6">
    <location>
        <begin position="999"/>
        <end position="1044"/>
    </location>
</feature>
<dbReference type="SMART" id="SM00086">
    <property type="entry name" value="PAC"/>
    <property type="match status" value="4"/>
</dbReference>
<evidence type="ECO:0000313" key="8">
    <source>
        <dbReference type="EMBL" id="NML25981.1"/>
    </source>
</evidence>
<feature type="domain" description="PAC" evidence="7">
    <location>
        <begin position="668"/>
        <end position="720"/>
    </location>
</feature>
<accession>A0A848G8T3</accession>
<dbReference type="InterPro" id="IPR013656">
    <property type="entry name" value="PAS_4"/>
</dbReference>
<dbReference type="InterPro" id="IPR000014">
    <property type="entry name" value="PAS"/>
</dbReference>
<feature type="transmembrane region" description="Helical" evidence="4">
    <location>
        <begin position="59"/>
        <end position="79"/>
    </location>
</feature>
<evidence type="ECO:0000259" key="5">
    <source>
        <dbReference type="PROSITE" id="PS50109"/>
    </source>
</evidence>
<gene>
    <name evidence="8" type="ORF">HHL15_09525</name>
</gene>
<keyword evidence="4" id="KW-0472">Membrane</keyword>
<dbReference type="SUPFAM" id="SSF55785">
    <property type="entry name" value="PYP-like sensor domain (PAS domain)"/>
    <property type="match status" value="5"/>
</dbReference>
<dbReference type="RefSeq" id="WP_169145532.1">
    <property type="nucleotide sequence ID" value="NZ_JABBGA010000006.1"/>
</dbReference>
<dbReference type="GO" id="GO:0046983">
    <property type="term" value="F:protein dimerization activity"/>
    <property type="evidence" value="ECO:0007669"/>
    <property type="project" value="InterPro"/>
</dbReference>
<dbReference type="SMART" id="SM00091">
    <property type="entry name" value="PAS"/>
    <property type="match status" value="5"/>
</dbReference>
<dbReference type="CDD" id="cd16917">
    <property type="entry name" value="HATPase_UhpB-NarQ-NarX-like"/>
    <property type="match status" value="1"/>
</dbReference>
<evidence type="ECO:0000259" key="7">
    <source>
        <dbReference type="PROSITE" id="PS50113"/>
    </source>
</evidence>
<proteinExistence type="predicted"/>
<dbReference type="Pfam" id="PF07730">
    <property type="entry name" value="HisKA_3"/>
    <property type="match status" value="1"/>
</dbReference>
<evidence type="ECO:0000256" key="1">
    <source>
        <dbReference type="ARBA" id="ARBA00022679"/>
    </source>
</evidence>
<dbReference type="PROSITE" id="PS50113">
    <property type="entry name" value="PAC"/>
    <property type="match status" value="2"/>
</dbReference>
<evidence type="ECO:0000256" key="4">
    <source>
        <dbReference type="SAM" id="Phobius"/>
    </source>
</evidence>
<dbReference type="PROSITE" id="PS50109">
    <property type="entry name" value="HIS_KIN"/>
    <property type="match status" value="1"/>
</dbReference>
<dbReference type="InterPro" id="IPR003594">
    <property type="entry name" value="HATPase_dom"/>
</dbReference>
<keyword evidence="9" id="KW-1185">Reference proteome</keyword>
<dbReference type="Pfam" id="PF02518">
    <property type="entry name" value="HATPase_c"/>
    <property type="match status" value="1"/>
</dbReference>
<keyword evidence="1" id="KW-0808">Transferase</keyword>
<keyword evidence="4" id="KW-1133">Transmembrane helix</keyword>
<dbReference type="SMART" id="SM00387">
    <property type="entry name" value="HATPase_c"/>
    <property type="match status" value="1"/>
</dbReference>
<reference evidence="8 9" key="1">
    <citation type="submission" date="2020-04" db="EMBL/GenBank/DDBJ databases">
        <title>Zoogloea sp. G-4-1-14 isolated from soil.</title>
        <authorList>
            <person name="Dahal R.H."/>
        </authorList>
    </citation>
    <scope>NUCLEOTIDE SEQUENCE [LARGE SCALE GENOMIC DNA]</scope>
    <source>
        <strain evidence="8 9">G-4-1-14</strain>
    </source>
</reference>
<dbReference type="PANTHER" id="PTHR24421">
    <property type="entry name" value="NITRATE/NITRITE SENSOR PROTEIN NARX-RELATED"/>
    <property type="match status" value="1"/>
</dbReference>
<dbReference type="Gene3D" id="1.20.5.1930">
    <property type="match status" value="1"/>
</dbReference>
<dbReference type="InterPro" id="IPR005467">
    <property type="entry name" value="His_kinase_dom"/>
</dbReference>
<dbReference type="EMBL" id="JABBGA010000006">
    <property type="protein sequence ID" value="NML25981.1"/>
    <property type="molecule type" value="Genomic_DNA"/>
</dbReference>
<dbReference type="Pfam" id="PF08448">
    <property type="entry name" value="PAS_4"/>
    <property type="match status" value="2"/>
</dbReference>
<organism evidence="8 9">
    <name type="scientific">Zoogloea dura</name>
    <dbReference type="NCBI Taxonomy" id="2728840"/>
    <lineage>
        <taxon>Bacteria</taxon>
        <taxon>Pseudomonadati</taxon>
        <taxon>Pseudomonadota</taxon>
        <taxon>Betaproteobacteria</taxon>
        <taxon>Rhodocyclales</taxon>
        <taxon>Zoogloeaceae</taxon>
        <taxon>Zoogloea</taxon>
    </lineage>
</organism>
<sequence length="1320" mass="144179">MHWLGGLLVALFGLLAVLSWLGPLLPGIYVTGPHAGIGLVLAGLGVIAAASVRPFLRLVAVLLAILLMADGMLGLAAIHGKVTLPEWPGRLSLASSLAFLFAGVALGGLAWGRSLLSQLATLAVLALALMNILGFLLGEGTVGLGLSDGRVQPVPTSLALIVLTLALGGVGLRGGDWCAFYRDRDDRRLTMMGVGIVLLSSLCVGVAGVNLTARAMLKAYDEALLARLVDHASRLDRGLAQVRGDLETTLDRLLAGEVPADGATLLARYHASALTTPPSALIAEREGGGYWAFGIPVREGHRLATEWEGVSLLWDESPKLVVTRLLHYRDGRKGSLSVAAELNGAGVGLFVPATFGRTGETLYCARIDGRSHCLSSRFSTAPFVAPSTVRGAPIPITRALDGETGVSIAADYRAVQVKAAHMSLGRGLAIVEKVDLDELMEPALRWLWMAVWAIGGCAALGGWALYRAAFPLARALRLQQRKYQAILDHAPSALVTASVDGRVALLNAQAEALFMLSPDAAAKRLLSSFFEDESVGAFLRDGVVGSRHQVRCMARRSDGRSLLADVRLTCVEIDGERFVIAAVDDCTDQATREQELECWEKVFMSASSGIMLSDAEGIFLKDLNPAFARMHGYEREALLGRPFVEVFAPSVRQGMAAHVARAHDAGQRCFESVHLRKDGTEFPVRVQVNVVYRPDGRVNFRIVNVEDLSRQYEMEGQLRESEQMRRLVLDTQRDMVCRWRPDTTLAYANRACAEMYGETQENIVGQRWDGLMRQQVATAEALREFEARLQDLTAHPRRMELTVPMRHPVAGRLWVQWSMLPLYREGRVLEGFQVSGHDVTARKAAETALVESENWFRALFDSLFHYAALLDTEGRFLAVNRRSAEFLGLMSAEVVGVPIWEMGAATQVDGTPDVLRQGVARAAAGESVRFELQAMARNGERVFHEFSMRPIPGEGGQISHVIAEAHDITEYRRQQRSIEERDARFQGMAESMPGIAFEFLREAGGGIRVLYVSRSVRHLCGADADELESGGRTLIEFLHPEDRQAFLAAVADSERCLGELAWVGRLSGERDSWMSLRAIPRRIDGQVVWSGVGVDITGMKEKELEIEHSRKALRELATHHEMVREDERRRMAREVHDELGQNLTALRMGLAVLGERADDLRVVDESRRLKGVVDQSISVVRGIATTLRPAALDLGIAAALRWLSSEFEVNVGLPCLVDVDAGVAIADDDRATGLFRIVQESLTNIARHAAASHVWIRLRRINRHLVLEVGDDGCGFDVTQNSGGFGLLGMRERALSLSGELTVRSRSGEGTVVSVHIPVN</sequence>
<dbReference type="PROSITE" id="PS50112">
    <property type="entry name" value="PAS"/>
    <property type="match status" value="4"/>
</dbReference>
<dbReference type="GO" id="GO:0000155">
    <property type="term" value="F:phosphorelay sensor kinase activity"/>
    <property type="evidence" value="ECO:0007669"/>
    <property type="project" value="InterPro"/>
</dbReference>
<dbReference type="Gene3D" id="3.30.450.20">
    <property type="entry name" value="PAS domain"/>
    <property type="match status" value="5"/>
</dbReference>
<name>A0A848G8T3_9RHOO</name>
<feature type="transmembrane region" description="Helical" evidence="4">
    <location>
        <begin position="91"/>
        <end position="112"/>
    </location>
</feature>
<feature type="transmembrane region" description="Helical" evidence="4">
    <location>
        <begin position="192"/>
        <end position="211"/>
    </location>
</feature>
<feature type="domain" description="PAS" evidence="6">
    <location>
        <begin position="595"/>
        <end position="666"/>
    </location>
</feature>
<protein>
    <submittedName>
        <fullName evidence="8">PAS domain S-box protein</fullName>
    </submittedName>
</protein>